<dbReference type="InterPro" id="IPR047045">
    <property type="entry name" value="CobQ_N"/>
</dbReference>
<feature type="active site" evidence="4">
    <location>
        <position position="442"/>
    </location>
</feature>
<dbReference type="EMBL" id="CZBU01000001">
    <property type="protein sequence ID" value="CUQ74746.1"/>
    <property type="molecule type" value="Genomic_DNA"/>
</dbReference>
<dbReference type="InterPro" id="IPR027417">
    <property type="entry name" value="P-loop_NTPase"/>
</dbReference>
<evidence type="ECO:0000259" key="6">
    <source>
        <dbReference type="Pfam" id="PF07685"/>
    </source>
</evidence>
<dbReference type="Gene3D" id="3.40.50.880">
    <property type="match status" value="1"/>
</dbReference>
<gene>
    <name evidence="4 7" type="primary">cobQ</name>
    <name evidence="7" type="ORF">ERS852490_00133</name>
</gene>
<dbReference type="UniPathway" id="UPA00148"/>
<dbReference type="OrthoDB" id="9808302at2"/>
<dbReference type="Pfam" id="PF01656">
    <property type="entry name" value="CbiA"/>
    <property type="match status" value="1"/>
</dbReference>
<dbReference type="InterPro" id="IPR004459">
    <property type="entry name" value="CobQ_synth"/>
</dbReference>
<feature type="domain" description="CobB/CobQ-like glutamine amidotransferase" evidence="6">
    <location>
        <begin position="254"/>
        <end position="450"/>
    </location>
</feature>
<dbReference type="InterPro" id="IPR011698">
    <property type="entry name" value="GATase_3"/>
</dbReference>
<accession>A0A174YRW7</accession>
<dbReference type="InterPro" id="IPR002586">
    <property type="entry name" value="CobQ/CobB/MinD/ParA_Nub-bd_dom"/>
</dbReference>
<dbReference type="SUPFAM" id="SSF52317">
    <property type="entry name" value="Class I glutamine amidotransferase-like"/>
    <property type="match status" value="1"/>
</dbReference>
<dbReference type="NCBIfam" id="NF001989">
    <property type="entry name" value="PRK00784.1"/>
    <property type="match status" value="1"/>
</dbReference>
<feature type="domain" description="CobQ/CobB/MinD/ParA nucleotide binding" evidence="5">
    <location>
        <begin position="5"/>
        <end position="227"/>
    </location>
</feature>
<dbReference type="GO" id="GO:0009236">
    <property type="term" value="P:cobalamin biosynthetic process"/>
    <property type="evidence" value="ECO:0007669"/>
    <property type="project" value="UniProtKB-UniRule"/>
</dbReference>
<evidence type="ECO:0000259" key="5">
    <source>
        <dbReference type="Pfam" id="PF01656"/>
    </source>
</evidence>
<evidence type="ECO:0000256" key="1">
    <source>
        <dbReference type="ARBA" id="ARBA00004953"/>
    </source>
</evidence>
<reference evidence="7 8" key="1">
    <citation type="submission" date="2015-09" db="EMBL/GenBank/DDBJ databases">
        <authorList>
            <consortium name="Pathogen Informatics"/>
        </authorList>
    </citation>
    <scope>NUCLEOTIDE SEQUENCE [LARGE SCALE GENOMIC DNA]</scope>
    <source>
        <strain evidence="7 8">2789STDY5834875</strain>
    </source>
</reference>
<proteinExistence type="inferred from homology"/>
<dbReference type="PROSITE" id="PS51274">
    <property type="entry name" value="GATASE_COBBQ"/>
    <property type="match status" value="1"/>
</dbReference>
<protein>
    <recommendedName>
        <fullName evidence="4">Cobyric acid synthase</fullName>
    </recommendedName>
</protein>
<dbReference type="PANTHER" id="PTHR21343:SF1">
    <property type="entry name" value="COBYRIC ACID SYNTHASE"/>
    <property type="match status" value="1"/>
</dbReference>
<comment type="similarity">
    <text evidence="4">Belongs to the CobB/CobQ family. CobQ subfamily.</text>
</comment>
<dbReference type="GO" id="GO:0003824">
    <property type="term" value="F:catalytic activity"/>
    <property type="evidence" value="ECO:0007669"/>
    <property type="project" value="InterPro"/>
</dbReference>
<dbReference type="CDD" id="cd01750">
    <property type="entry name" value="GATase1_CobQ"/>
    <property type="match status" value="1"/>
</dbReference>
<organism evidence="7 8">
    <name type="scientific">Lachnospira eligens</name>
    <dbReference type="NCBI Taxonomy" id="39485"/>
    <lineage>
        <taxon>Bacteria</taxon>
        <taxon>Bacillati</taxon>
        <taxon>Bacillota</taxon>
        <taxon>Clostridia</taxon>
        <taxon>Lachnospirales</taxon>
        <taxon>Lachnospiraceae</taxon>
        <taxon>Lachnospira</taxon>
    </lineage>
</organism>
<dbReference type="InterPro" id="IPR029062">
    <property type="entry name" value="Class_I_gatase-like"/>
</dbReference>
<comment type="pathway">
    <text evidence="1 4">Cofactor biosynthesis; adenosylcobalamin biosynthesis.</text>
</comment>
<dbReference type="CDD" id="cd05389">
    <property type="entry name" value="CobQ_N"/>
    <property type="match status" value="1"/>
</dbReference>
<dbReference type="GO" id="GO:0015420">
    <property type="term" value="F:ABC-type vitamin B12 transporter activity"/>
    <property type="evidence" value="ECO:0007669"/>
    <property type="project" value="UniProtKB-UniRule"/>
</dbReference>
<evidence type="ECO:0000313" key="8">
    <source>
        <dbReference type="Proteomes" id="UP000095621"/>
    </source>
</evidence>
<dbReference type="RefSeq" id="WP_012740451.1">
    <property type="nucleotide sequence ID" value="NZ_CP085937.1"/>
</dbReference>
<dbReference type="AlphaFoldDB" id="A0A174YRW7"/>
<comment type="function">
    <text evidence="4">Catalyzes amidations at positions B, D, E, and G on adenosylcobyrinic A,C-diamide. NH(2) groups are provided by glutamine, and one molecule of ATP is hydrogenolyzed for each amidation.</text>
</comment>
<dbReference type="Proteomes" id="UP000095621">
    <property type="component" value="Unassembled WGS sequence"/>
</dbReference>
<sequence>MAKNLMIQGTMSNAGKSIITAGILRVLKQDGYNAAPFKSQNMALNSYITADGLEMGRAQVMQAEAAGIAPCVEMNPILLKPTSDVGSQVIVNGTPLKNMPAKEYFQYKKKLIPDILKAYDTLDRKYDVIVLEGAGSPAEINLKKDDIVNMGMAELVDAPVLLVGDIDRGGVFAQLVGTIMLLEEKERRRVKGLVMNKFRGDRKILEPGIKQLYDICPIPVAGVIPYVRLDIEDEDSLASRLETSDSDVSGEKLDIVVIRLPHISNFTDFNALERLPEVNLRYVDKAEQIGNPNLIILPGSKNTINDLKWLRKNGIEAQIIKCARQEIPVFGICGGYQMLGNVIDDSCNAETGEVIPGIGLLPVTTTFTLSKHRTRARGIICSQSGMWEMLGKKKCAGYEIHMGESTVGEGQAHAFAKIYNTVDGTEYMDGCVCGNVAGTYLHGIFDEKEFCDSFINMLGKRCGIAIHGGSDMSFEEYKQREYDKLADAIRENMDMKYIYEIMGL</sequence>
<dbReference type="Gene3D" id="3.40.50.300">
    <property type="entry name" value="P-loop containing nucleotide triphosphate hydrolases"/>
    <property type="match status" value="1"/>
</dbReference>
<dbReference type="PANTHER" id="PTHR21343">
    <property type="entry name" value="DETHIOBIOTIN SYNTHETASE"/>
    <property type="match status" value="1"/>
</dbReference>
<dbReference type="OMA" id="QVIIHGR"/>
<dbReference type="NCBIfam" id="TIGR00313">
    <property type="entry name" value="cobQ"/>
    <property type="match status" value="1"/>
</dbReference>
<evidence type="ECO:0000256" key="3">
    <source>
        <dbReference type="ARBA" id="ARBA00022962"/>
    </source>
</evidence>
<keyword evidence="2 4" id="KW-0169">Cobalamin biosynthesis</keyword>
<dbReference type="Pfam" id="PF07685">
    <property type="entry name" value="GATase_3"/>
    <property type="match status" value="1"/>
</dbReference>
<dbReference type="SUPFAM" id="SSF52540">
    <property type="entry name" value="P-loop containing nucleoside triphosphate hydrolases"/>
    <property type="match status" value="1"/>
</dbReference>
<dbReference type="InterPro" id="IPR033949">
    <property type="entry name" value="CobQ_GATase1"/>
</dbReference>
<evidence type="ECO:0000313" key="7">
    <source>
        <dbReference type="EMBL" id="CUQ74746.1"/>
    </source>
</evidence>
<evidence type="ECO:0000256" key="4">
    <source>
        <dbReference type="HAMAP-Rule" id="MF_00028"/>
    </source>
</evidence>
<name>A0A174YRW7_9FIRM</name>
<dbReference type="HAMAP" id="MF_00028">
    <property type="entry name" value="CobQ"/>
    <property type="match status" value="1"/>
</dbReference>
<evidence type="ECO:0000256" key="2">
    <source>
        <dbReference type="ARBA" id="ARBA00022573"/>
    </source>
</evidence>
<dbReference type="GeneID" id="41356932"/>
<keyword evidence="3 4" id="KW-0315">Glutamine amidotransferase</keyword>
<feature type="active site" description="Nucleophile" evidence="4">
    <location>
        <position position="333"/>
    </location>
</feature>